<accession>A0AA85KIQ6</accession>
<keyword evidence="1" id="KW-1185">Reference proteome</keyword>
<dbReference type="Proteomes" id="UP000050795">
    <property type="component" value="Unassembled WGS sequence"/>
</dbReference>
<dbReference type="WBParaSite" id="TREG1_90800.1">
    <property type="protein sequence ID" value="TREG1_90800.1"/>
    <property type="gene ID" value="TREG1_90800"/>
</dbReference>
<protein>
    <submittedName>
        <fullName evidence="2">Uncharacterized protein</fullName>
    </submittedName>
</protein>
<evidence type="ECO:0000313" key="1">
    <source>
        <dbReference type="Proteomes" id="UP000050795"/>
    </source>
</evidence>
<sequence length="98" mass="10996">MFSLRSKANLIILVSLCIVNIMKIESALFTLPLVFDSDGEVFVEFTGVYYQLSEDLIVTIEHKGCRWTVDMTQPHGEELITKRGVREGTVLCEGESSP</sequence>
<proteinExistence type="predicted"/>
<reference evidence="1" key="1">
    <citation type="submission" date="2022-06" db="EMBL/GenBank/DDBJ databases">
        <authorList>
            <person name="Berger JAMES D."/>
            <person name="Berger JAMES D."/>
        </authorList>
    </citation>
    <scope>NUCLEOTIDE SEQUENCE [LARGE SCALE GENOMIC DNA]</scope>
</reference>
<organism evidence="1 2">
    <name type="scientific">Trichobilharzia regenti</name>
    <name type="common">Nasal bird schistosome</name>
    <dbReference type="NCBI Taxonomy" id="157069"/>
    <lineage>
        <taxon>Eukaryota</taxon>
        <taxon>Metazoa</taxon>
        <taxon>Spiralia</taxon>
        <taxon>Lophotrochozoa</taxon>
        <taxon>Platyhelminthes</taxon>
        <taxon>Trematoda</taxon>
        <taxon>Digenea</taxon>
        <taxon>Strigeidida</taxon>
        <taxon>Schistosomatoidea</taxon>
        <taxon>Schistosomatidae</taxon>
        <taxon>Trichobilharzia</taxon>
    </lineage>
</organism>
<evidence type="ECO:0000313" key="2">
    <source>
        <dbReference type="WBParaSite" id="TREG1_90800.1"/>
    </source>
</evidence>
<dbReference type="AlphaFoldDB" id="A0AA85KIQ6"/>
<name>A0AA85KIQ6_TRIRE</name>
<reference evidence="2" key="2">
    <citation type="submission" date="2023-11" db="UniProtKB">
        <authorList>
            <consortium name="WormBaseParasite"/>
        </authorList>
    </citation>
    <scope>IDENTIFICATION</scope>
</reference>